<name>A0A975YEQ6_9RHOB</name>
<dbReference type="RefSeq" id="WP_257893572.1">
    <property type="nucleotide sequence ID" value="NZ_JAIMBW010000001.1"/>
</dbReference>
<dbReference type="Gene3D" id="3.40.50.300">
    <property type="entry name" value="P-loop containing nucleotide triphosphate hydrolases"/>
    <property type="match status" value="1"/>
</dbReference>
<gene>
    <name evidence="1" type="ORF">KUL25_14380</name>
    <name evidence="2" type="ORF">KUL25_14385</name>
</gene>
<evidence type="ECO:0000313" key="2">
    <source>
        <dbReference type="EMBL" id="QXL86632.1"/>
    </source>
</evidence>
<proteinExistence type="predicted"/>
<evidence type="ECO:0008006" key="4">
    <source>
        <dbReference type="Google" id="ProtNLM"/>
    </source>
</evidence>
<dbReference type="InterPro" id="IPR027417">
    <property type="entry name" value="P-loop_NTPase"/>
</dbReference>
<evidence type="ECO:0000313" key="3">
    <source>
        <dbReference type="Proteomes" id="UP000693972"/>
    </source>
</evidence>
<reference evidence="2 3" key="1">
    <citation type="submission" date="2021-07" db="EMBL/GenBank/DDBJ databases">
        <title>Karlodiniumbacter phycospheric gen. nov., sp. nov., a phycosphere bacterium isolated from karlodinium veneficum.</title>
        <authorList>
            <person name="Peng Y."/>
            <person name="Jiang L."/>
            <person name="Lee J."/>
        </authorList>
    </citation>
    <scope>NUCLEOTIDE SEQUENCE</scope>
    <source>
        <strain evidence="2 3">N5</strain>
    </source>
</reference>
<organism evidence="2">
    <name type="scientific">Gymnodinialimonas phycosphaerae</name>
    <dbReference type="NCBI Taxonomy" id="2841589"/>
    <lineage>
        <taxon>Bacteria</taxon>
        <taxon>Pseudomonadati</taxon>
        <taxon>Pseudomonadota</taxon>
        <taxon>Alphaproteobacteria</taxon>
        <taxon>Rhodobacterales</taxon>
        <taxon>Paracoccaceae</taxon>
        <taxon>Gymnodinialimonas</taxon>
    </lineage>
</organism>
<keyword evidence="3" id="KW-1185">Reference proteome</keyword>
<sequence length="236" mass="26929">MARYHLGIAKHPFIHIPKNGGMTIRNSAVLRKRLVFADPYFHISPAYTRELAEVMAAGGYHHGNQHARLIDIHPTVRARLQPVAIVCNPWKRTFSRFTYLMKAHKEAGEPVDYSPESFERFLEQRHDFGGRKFYWHRAIAGWYPQVDYVQDETGTVACDILRLEALDADVAAYFGVTNLRRKNDSGTAATSYTEVYTDRTIQIVADWYARDIDTFGFDFIGGAKRNTLFGTQTHGA</sequence>
<dbReference type="Proteomes" id="UP000693972">
    <property type="component" value="Unassembled WGS sequence"/>
</dbReference>
<dbReference type="EMBL" id="JAIMBW010000001">
    <property type="protein sequence ID" value="MBY4893942.1"/>
    <property type="molecule type" value="Genomic_DNA"/>
</dbReference>
<evidence type="ECO:0000313" key="1">
    <source>
        <dbReference type="EMBL" id="MBY4893942.1"/>
    </source>
</evidence>
<accession>A0A975YEQ6</accession>
<dbReference type="EMBL" id="CP078073">
    <property type="protein sequence ID" value="QXL86632.1"/>
    <property type="molecule type" value="Genomic_DNA"/>
</dbReference>
<protein>
    <recommendedName>
        <fullName evidence="4">Sulfotransferase family protein</fullName>
    </recommendedName>
</protein>
<dbReference type="AlphaFoldDB" id="A0A975YEQ6"/>